<evidence type="ECO:0000313" key="8">
    <source>
        <dbReference type="Proteomes" id="UP000245119"/>
    </source>
</evidence>
<evidence type="ECO:0000256" key="3">
    <source>
        <dbReference type="ARBA" id="ARBA00022989"/>
    </source>
</evidence>
<sequence length="233" mass="25157">MATARSRKRFVTTHKLVPVATLTTGLQQTTTPGTLSVFIVTTTEITVKLKEVLFDGSFHKEVNIEPAVLKIGFRARAPNTGNNVTLSYVKLQTGIYTSTTASSTSDTSLTTSTESTRNTSLTTSLAETGKPEATSGSSVGVTVGVVVAVVVVVAAGVIAGFFIWRRRKQRENHNTVQEANLKVSQHIYENTGSSEVQSTTAESTDSVTYRNLYDAMNFEAPTNDIHIYKSIDT</sequence>
<evidence type="ECO:0000256" key="5">
    <source>
        <dbReference type="SAM" id="MobiDB-lite"/>
    </source>
</evidence>
<feature type="compositionally biased region" description="Low complexity" evidence="5">
    <location>
        <begin position="100"/>
        <end position="125"/>
    </location>
</feature>
<dbReference type="InterPro" id="IPR051694">
    <property type="entry name" value="Immunoregulatory_rcpt-like"/>
</dbReference>
<feature type="region of interest" description="Disordered" evidence="5">
    <location>
        <begin position="100"/>
        <end position="137"/>
    </location>
</feature>
<dbReference type="EMBL" id="PZQS01000003">
    <property type="protein sequence ID" value="PVD33870.1"/>
    <property type="molecule type" value="Genomic_DNA"/>
</dbReference>
<accession>A0A2T7PKD6</accession>
<dbReference type="PANTHER" id="PTHR15549">
    <property type="entry name" value="PAIRED IMMUNOGLOBULIN-LIKE TYPE 2 RECEPTOR"/>
    <property type="match status" value="1"/>
</dbReference>
<evidence type="ECO:0000256" key="2">
    <source>
        <dbReference type="ARBA" id="ARBA00022692"/>
    </source>
</evidence>
<feature type="transmembrane region" description="Helical" evidence="6">
    <location>
        <begin position="139"/>
        <end position="164"/>
    </location>
</feature>
<keyword evidence="4 6" id="KW-0472">Membrane</keyword>
<comment type="subcellular location">
    <subcellularLocation>
        <location evidence="1">Membrane</location>
        <topology evidence="1">Single-pass membrane protein</topology>
    </subcellularLocation>
</comment>
<dbReference type="Proteomes" id="UP000245119">
    <property type="component" value="Linkage Group LG3"/>
</dbReference>
<name>A0A2T7PKD6_POMCA</name>
<keyword evidence="8" id="KW-1185">Reference proteome</keyword>
<protein>
    <submittedName>
        <fullName evidence="7">Uncharacterized protein</fullName>
    </submittedName>
</protein>
<keyword evidence="3 6" id="KW-1133">Transmembrane helix</keyword>
<organism evidence="7 8">
    <name type="scientific">Pomacea canaliculata</name>
    <name type="common">Golden apple snail</name>
    <dbReference type="NCBI Taxonomy" id="400727"/>
    <lineage>
        <taxon>Eukaryota</taxon>
        <taxon>Metazoa</taxon>
        <taxon>Spiralia</taxon>
        <taxon>Lophotrochozoa</taxon>
        <taxon>Mollusca</taxon>
        <taxon>Gastropoda</taxon>
        <taxon>Caenogastropoda</taxon>
        <taxon>Architaenioglossa</taxon>
        <taxon>Ampullarioidea</taxon>
        <taxon>Ampullariidae</taxon>
        <taxon>Pomacea</taxon>
    </lineage>
</organism>
<reference evidence="7 8" key="1">
    <citation type="submission" date="2018-04" db="EMBL/GenBank/DDBJ databases">
        <title>The genome of golden apple snail Pomacea canaliculata provides insight into stress tolerance and invasive adaptation.</title>
        <authorList>
            <person name="Liu C."/>
            <person name="Liu B."/>
            <person name="Ren Y."/>
            <person name="Zhang Y."/>
            <person name="Wang H."/>
            <person name="Li S."/>
            <person name="Jiang F."/>
            <person name="Yin L."/>
            <person name="Zhang G."/>
            <person name="Qian W."/>
            <person name="Fan W."/>
        </authorList>
    </citation>
    <scope>NUCLEOTIDE SEQUENCE [LARGE SCALE GENOMIC DNA]</scope>
    <source>
        <strain evidence="7">SZHN2017</strain>
        <tissue evidence="7">Muscle</tissue>
    </source>
</reference>
<dbReference type="AlphaFoldDB" id="A0A2T7PKD6"/>
<evidence type="ECO:0000256" key="1">
    <source>
        <dbReference type="ARBA" id="ARBA00004167"/>
    </source>
</evidence>
<evidence type="ECO:0000313" key="7">
    <source>
        <dbReference type="EMBL" id="PVD33870.1"/>
    </source>
</evidence>
<comment type="caution">
    <text evidence="7">The sequence shown here is derived from an EMBL/GenBank/DDBJ whole genome shotgun (WGS) entry which is preliminary data.</text>
</comment>
<proteinExistence type="predicted"/>
<evidence type="ECO:0000256" key="4">
    <source>
        <dbReference type="ARBA" id="ARBA00023136"/>
    </source>
</evidence>
<evidence type="ECO:0000256" key="6">
    <source>
        <dbReference type="SAM" id="Phobius"/>
    </source>
</evidence>
<keyword evidence="2 6" id="KW-0812">Transmembrane</keyword>
<dbReference type="GO" id="GO:0071944">
    <property type="term" value="C:cell periphery"/>
    <property type="evidence" value="ECO:0007669"/>
    <property type="project" value="UniProtKB-ARBA"/>
</dbReference>
<dbReference type="GO" id="GO:0016020">
    <property type="term" value="C:membrane"/>
    <property type="evidence" value="ECO:0007669"/>
    <property type="project" value="UniProtKB-SubCell"/>
</dbReference>
<gene>
    <name evidence="7" type="ORF">C0Q70_05132</name>
</gene>